<dbReference type="Proteomes" id="UP000002296">
    <property type="component" value="Unassembled WGS sequence"/>
</dbReference>
<proteinExistence type="predicted"/>
<evidence type="ECO:0000313" key="3">
    <source>
        <dbReference type="Proteomes" id="UP000002296"/>
    </source>
</evidence>
<reference evidence="2 3" key="1">
    <citation type="journal article" date="2005" name="Science">
        <title>The genome sequence of Trypanosoma cruzi, etiologic agent of Chagas disease.</title>
        <authorList>
            <person name="El-Sayed N.M."/>
            <person name="Myler P.J."/>
            <person name="Bartholomeu D.C."/>
            <person name="Nilsson D."/>
            <person name="Aggarwal G."/>
            <person name="Tran A.N."/>
            <person name="Ghedin E."/>
            <person name="Worthey E.A."/>
            <person name="Delcher A.L."/>
            <person name="Blandin G."/>
            <person name="Westenberger S.J."/>
            <person name="Caler E."/>
            <person name="Cerqueira G.C."/>
            <person name="Branche C."/>
            <person name="Haas B."/>
            <person name="Anupama A."/>
            <person name="Arner E."/>
            <person name="Aslund L."/>
            <person name="Attipoe P."/>
            <person name="Bontempi E."/>
            <person name="Bringaud F."/>
            <person name="Burton P."/>
            <person name="Cadag E."/>
            <person name="Campbell D.A."/>
            <person name="Carrington M."/>
            <person name="Crabtree J."/>
            <person name="Darban H."/>
            <person name="da Silveira J.F."/>
            <person name="de Jong P."/>
            <person name="Edwards K."/>
            <person name="Englund P.T."/>
            <person name="Fazelina G."/>
            <person name="Feldblyum T."/>
            <person name="Ferella M."/>
            <person name="Frasch A.C."/>
            <person name="Gull K."/>
            <person name="Horn D."/>
            <person name="Hou L."/>
            <person name="Huang Y."/>
            <person name="Kindlund E."/>
            <person name="Klingbeil M."/>
            <person name="Kluge S."/>
            <person name="Koo H."/>
            <person name="Lacerda D."/>
            <person name="Levin M.J."/>
            <person name="Lorenzi H."/>
            <person name="Louie T."/>
            <person name="Machado C.R."/>
            <person name="McCulloch R."/>
            <person name="McKenna A."/>
            <person name="Mizuno Y."/>
            <person name="Mottram J.C."/>
            <person name="Nelson S."/>
            <person name="Ochaya S."/>
            <person name="Osoegawa K."/>
            <person name="Pai G."/>
            <person name="Parsons M."/>
            <person name="Pentony M."/>
            <person name="Pettersson U."/>
            <person name="Pop M."/>
            <person name="Ramirez J.L."/>
            <person name="Rinta J."/>
            <person name="Robertson L."/>
            <person name="Salzberg S.L."/>
            <person name="Sanchez D.O."/>
            <person name="Seyler A."/>
            <person name="Sharma R."/>
            <person name="Shetty J."/>
            <person name="Simpson A.J."/>
            <person name="Sisk E."/>
            <person name="Tammi M.T."/>
            <person name="Tarleton R."/>
            <person name="Teixeira S."/>
            <person name="Van Aken S."/>
            <person name="Vogt C."/>
            <person name="Ward P.N."/>
            <person name="Wickstead B."/>
            <person name="Wortman J."/>
            <person name="White O."/>
            <person name="Fraser C.M."/>
            <person name="Stuart K.D."/>
            <person name="Andersson B."/>
        </authorList>
    </citation>
    <scope>NUCLEOTIDE SEQUENCE [LARGE SCALE GENOMIC DNA]</scope>
    <source>
        <strain evidence="2 3">CL Brener</strain>
    </source>
</reference>
<keyword evidence="1" id="KW-0175">Coiled coil</keyword>
<evidence type="ECO:0000256" key="1">
    <source>
        <dbReference type="SAM" id="Coils"/>
    </source>
</evidence>
<dbReference type="OMA" id="DMFSIAN"/>
<dbReference type="KEGG" id="tcr:508659.30"/>
<dbReference type="GeneID" id="3535183"/>
<dbReference type="eggNOG" id="ENOG502RZ1B">
    <property type="taxonomic scope" value="Eukaryota"/>
</dbReference>
<protein>
    <submittedName>
        <fullName evidence="2">Uncharacterized protein</fullName>
    </submittedName>
</protein>
<evidence type="ECO:0000313" key="2">
    <source>
        <dbReference type="EMBL" id="EAN83600.1"/>
    </source>
</evidence>
<feature type="coiled-coil region" evidence="1">
    <location>
        <begin position="422"/>
        <end position="456"/>
    </location>
</feature>
<accession>Q4CTJ9</accession>
<name>Q4CTJ9_TRYCC</name>
<gene>
    <name evidence="2" type="ORF">Tc00.1047053508659.30</name>
</gene>
<dbReference type="RefSeq" id="XP_805451.1">
    <property type="nucleotide sequence ID" value="XM_800358.1"/>
</dbReference>
<keyword evidence="3" id="KW-1185">Reference proteome</keyword>
<organism evidence="2 3">
    <name type="scientific">Trypanosoma cruzi (strain CL Brener)</name>
    <dbReference type="NCBI Taxonomy" id="353153"/>
    <lineage>
        <taxon>Eukaryota</taxon>
        <taxon>Discoba</taxon>
        <taxon>Euglenozoa</taxon>
        <taxon>Kinetoplastea</taxon>
        <taxon>Metakinetoplastina</taxon>
        <taxon>Trypanosomatida</taxon>
        <taxon>Trypanosomatidae</taxon>
        <taxon>Trypanosoma</taxon>
        <taxon>Schizotrypanum</taxon>
    </lineage>
</organism>
<dbReference type="EMBL" id="AAHK01001980">
    <property type="protein sequence ID" value="EAN83600.1"/>
    <property type="molecule type" value="Genomic_DNA"/>
</dbReference>
<dbReference type="InParanoid" id="Q4CTJ9"/>
<dbReference type="PaxDb" id="353153-Q4CTJ9"/>
<dbReference type="AlphaFoldDB" id="Q4CTJ9"/>
<comment type="caution">
    <text evidence="2">The sequence shown here is derived from an EMBL/GenBank/DDBJ whole genome shotgun (WGS) entry which is preliminary data.</text>
</comment>
<dbReference type="SMR" id="Q4CTJ9"/>
<sequence>MLFSFISLKGKTGAKKKKKRPKGGLIFIIGNRMNEVDEQLDELRLVAVILDTLSNTEQGLRPDQVVPLTARIRQAVDIIETACAGRKPNLSKNSGEKDRFKRADGLPELTPQVRKSLISRSLTLPQKPTVTKPSSISVFPVPREKPPQGQLAVSKEVSRCLACSLYNILEGSTRLLKATSAHIFVRKDDEMVSIANCAARLTFPPELVRHKCLGSLDADVLASGIALNQQISDGSKTNSSLLIFPVFASDQNSQMAVAVVHVENKFGGSVPFNSEDEGILLTTTRLIGGLMSRFPQMDWRTKFYDPVTQHILAPFVPRKRIPMTREKTSVGQQAFITETSTDTDHSDVMYWRKIEECEFPRLIRRETLPRLDSQKPLAQGLSTTSSLREVGAYIENMHSCWKRSISSNVRFSEEERSNQIELKVLRRELTRVKVLYAELEEKLRLYQLEGREYEEEFRAIKGEIDSYLRRRDNLDVK</sequence>